<reference evidence="1 2" key="1">
    <citation type="journal article" date="2009" name="Appl. Environ. Microbiol.">
        <title>Community genomic and proteomic analyses of chemoautotrophic iron-oxidizing "Leptospirillum rubarum" (Group II) and "Leptospirillum ferrodiazotrophum" (Group III) bacteria in acid mine drainage biofilms.</title>
        <authorList>
            <person name="Goltsman D.S."/>
            <person name="Denef V.J."/>
            <person name="Singer S.W."/>
            <person name="VerBerkmoes N.C."/>
            <person name="Lefsrud M."/>
            <person name="Mueller R.S."/>
            <person name="Dick G.J."/>
            <person name="Sun C.L."/>
            <person name="Wheeler K.E."/>
            <person name="Zemla A."/>
            <person name="Baker B.J."/>
            <person name="Hauser L."/>
            <person name="Land M."/>
            <person name="Shah M.B."/>
            <person name="Thelen M.P."/>
            <person name="Hettich R.L."/>
            <person name="Banfield J.F."/>
        </authorList>
    </citation>
    <scope>NUCLEOTIDE SEQUENCE [LARGE SCALE GENOMIC DNA]</scope>
</reference>
<protein>
    <submittedName>
        <fullName evidence="1">Uncharacterized protein</fullName>
    </submittedName>
</protein>
<dbReference type="Proteomes" id="UP000009374">
    <property type="component" value="Unassembled WGS sequence"/>
</dbReference>
<sequence length="104" mass="11620">MEHRPIAFGYDIGETVLVKITNQIGLVESRTRGYWKSNEYDVIIPPENARMRVREENLSHVPDAYVLTRLPTMAGLEAPPKFLHGPGSARVVNASLTTDSTENL</sequence>
<gene>
    <name evidence="1" type="ORF">UBAL3_80630099</name>
</gene>
<proteinExistence type="predicted"/>
<dbReference type="AlphaFoldDB" id="C6HWR7"/>
<name>C6HWR7_9BACT</name>
<evidence type="ECO:0000313" key="2">
    <source>
        <dbReference type="Proteomes" id="UP000009374"/>
    </source>
</evidence>
<evidence type="ECO:0000313" key="1">
    <source>
        <dbReference type="EMBL" id="EES53043.1"/>
    </source>
</evidence>
<organism evidence="1 2">
    <name type="scientific">Leptospirillum ferrodiazotrophum</name>
    <dbReference type="NCBI Taxonomy" id="412449"/>
    <lineage>
        <taxon>Bacteria</taxon>
        <taxon>Pseudomonadati</taxon>
        <taxon>Nitrospirota</taxon>
        <taxon>Nitrospiria</taxon>
        <taxon>Nitrospirales</taxon>
        <taxon>Nitrospiraceae</taxon>
        <taxon>Leptospirillum</taxon>
    </lineage>
</organism>
<keyword evidence="2" id="KW-1185">Reference proteome</keyword>
<dbReference type="EMBL" id="GG693870">
    <property type="protein sequence ID" value="EES53043.1"/>
    <property type="molecule type" value="Genomic_DNA"/>
</dbReference>
<accession>C6HWR7</accession>